<feature type="compositionally biased region" description="Low complexity" evidence="1">
    <location>
        <begin position="63"/>
        <end position="82"/>
    </location>
</feature>
<evidence type="ECO:0000313" key="2">
    <source>
        <dbReference type="EMBL" id="KUI54354.1"/>
    </source>
</evidence>
<accession>A0A194URT9</accession>
<dbReference type="OrthoDB" id="5209734at2759"/>
<feature type="compositionally biased region" description="Polar residues" evidence="1">
    <location>
        <begin position="1"/>
        <end position="23"/>
    </location>
</feature>
<dbReference type="EMBL" id="KN714673">
    <property type="protein sequence ID" value="KUI54354.1"/>
    <property type="molecule type" value="Genomic_DNA"/>
</dbReference>
<evidence type="ECO:0000313" key="3">
    <source>
        <dbReference type="Proteomes" id="UP000078576"/>
    </source>
</evidence>
<proteinExistence type="predicted"/>
<organism evidence="2 3">
    <name type="scientific">Cytospora mali</name>
    <name type="common">Apple Valsa canker fungus</name>
    <name type="synonym">Valsa mali</name>
    <dbReference type="NCBI Taxonomy" id="578113"/>
    <lineage>
        <taxon>Eukaryota</taxon>
        <taxon>Fungi</taxon>
        <taxon>Dikarya</taxon>
        <taxon>Ascomycota</taxon>
        <taxon>Pezizomycotina</taxon>
        <taxon>Sordariomycetes</taxon>
        <taxon>Sordariomycetidae</taxon>
        <taxon>Diaporthales</taxon>
        <taxon>Cytosporaceae</taxon>
        <taxon>Cytospora</taxon>
    </lineage>
</organism>
<name>A0A194URT9_CYTMA</name>
<evidence type="ECO:0008006" key="4">
    <source>
        <dbReference type="Google" id="ProtNLM"/>
    </source>
</evidence>
<feature type="compositionally biased region" description="Basic and acidic residues" evidence="1">
    <location>
        <begin position="36"/>
        <end position="59"/>
    </location>
</feature>
<reference evidence="3" key="1">
    <citation type="submission" date="2014-12" db="EMBL/GenBank/DDBJ databases">
        <title>Genome Sequence of Valsa Canker Pathogens Uncovers a Specific Adaption of Colonization on Woody Bark.</title>
        <authorList>
            <person name="Yin Z."/>
            <person name="Liu H."/>
            <person name="Gao X."/>
            <person name="Li Z."/>
            <person name="Song N."/>
            <person name="Ke X."/>
            <person name="Dai Q."/>
            <person name="Wu Y."/>
            <person name="Sun Y."/>
            <person name="Xu J.-R."/>
            <person name="Kang Z.K."/>
            <person name="Wang L."/>
            <person name="Huang L."/>
        </authorList>
    </citation>
    <scope>NUCLEOTIDE SEQUENCE [LARGE SCALE GENOMIC DNA]</scope>
    <source>
        <strain evidence="3">SXYL134</strain>
    </source>
</reference>
<dbReference type="Proteomes" id="UP000078576">
    <property type="component" value="Unassembled WGS sequence"/>
</dbReference>
<keyword evidence="3" id="KW-1185">Reference proteome</keyword>
<feature type="region of interest" description="Disordered" evidence="1">
    <location>
        <begin position="1"/>
        <end position="181"/>
    </location>
</feature>
<evidence type="ECO:0000256" key="1">
    <source>
        <dbReference type="SAM" id="MobiDB-lite"/>
    </source>
</evidence>
<gene>
    <name evidence="2" type="ORF">VP1G_01776</name>
</gene>
<sequence>MADHTLNSETISNITQKENQLTGQPEPVKGGPTAEAQKHANEKLDGRVVSDIAKGEENVTHNGAPVAGGPAAMAQSEAAQAANETRGASKTGQKEVHTGTLDGKTISDITHAEMKVTGQSGPVKGGPTAQAQKHVGEPINSQTLHDITEAEKMVTGGERVASGPTSTAQSELAKSRQGQAA</sequence>
<feature type="compositionally biased region" description="Polar residues" evidence="1">
    <location>
        <begin position="163"/>
        <end position="181"/>
    </location>
</feature>
<protein>
    <recommendedName>
        <fullName evidence="4">SMP domain-containing protein</fullName>
    </recommendedName>
</protein>
<dbReference type="AlphaFoldDB" id="A0A194URT9"/>